<evidence type="ECO:0000256" key="3">
    <source>
        <dbReference type="ARBA" id="ARBA00023125"/>
    </source>
</evidence>
<dbReference type="PANTHER" id="PTHR30349:SF41">
    <property type="entry name" value="INTEGRASE_RECOMBINASE PROTEIN MJ0367-RELATED"/>
    <property type="match status" value="1"/>
</dbReference>
<comment type="similarity">
    <text evidence="1">Belongs to the 'phage' integrase family.</text>
</comment>
<accession>A0ABQ6A9K8</accession>
<dbReference type="InterPro" id="IPR013762">
    <property type="entry name" value="Integrase-like_cat_sf"/>
</dbReference>
<evidence type="ECO:0008006" key="7">
    <source>
        <dbReference type="Google" id="ProtNLM"/>
    </source>
</evidence>
<keyword evidence="2" id="KW-0229">DNA integration</keyword>
<evidence type="ECO:0000313" key="6">
    <source>
        <dbReference type="Proteomes" id="UP001156641"/>
    </source>
</evidence>
<reference evidence="6" key="1">
    <citation type="journal article" date="2019" name="Int. J. Syst. Evol. Microbiol.">
        <title>The Global Catalogue of Microorganisms (GCM) 10K type strain sequencing project: providing services to taxonomists for standard genome sequencing and annotation.</title>
        <authorList>
            <consortium name="The Broad Institute Genomics Platform"/>
            <consortium name="The Broad Institute Genome Sequencing Center for Infectious Disease"/>
            <person name="Wu L."/>
            <person name="Ma J."/>
        </authorList>
    </citation>
    <scope>NUCLEOTIDE SEQUENCE [LARGE SCALE GENOMIC DNA]</scope>
    <source>
        <strain evidence="6">NBRC 112502</strain>
    </source>
</reference>
<sequence>MLALGAFELGRQFQVSVDQLKQEFDLKLKELVRAVRTPPSADDKIWEIPTLPLSPWPAGQPQHAAPMPFTDKQGFGRTIILDQTAEKPTGIGSMTPPSPAWHTLRDGFLRDKPALGKKAIWSYDQAFAYWTALIGDKPIGDIRRPDVKLFADFLRDRQNPRGGALNQKTIVRSLGNVKTFMGWAVSAGMVVDDRFETVQARDMTAEERMAEDPRRAFTAAEMSKLFESSLFTNPGDQSEKAAGWFLAIAALTGARTEEIAQVPAELVWIDNVCCLDFRKVGKKTRAAPRLVPLLGDLLNMGLVEWAGRQAALGYTLVQPETKPRTSAAWSKFLNRYINDSVADDPTLVLYSLRHSFRQMLRAGNIGDELADKIFAHSSGKVGASYGRNLSPDEVIPPAIKGIDK</sequence>
<dbReference type="InterPro" id="IPR011010">
    <property type="entry name" value="DNA_brk_join_enz"/>
</dbReference>
<keyword evidence="3" id="KW-0238">DNA-binding</keyword>
<dbReference type="InterPro" id="IPR010998">
    <property type="entry name" value="Integrase_recombinase_N"/>
</dbReference>
<evidence type="ECO:0000256" key="4">
    <source>
        <dbReference type="ARBA" id="ARBA00023172"/>
    </source>
</evidence>
<keyword evidence="4" id="KW-0233">DNA recombination</keyword>
<dbReference type="PANTHER" id="PTHR30349">
    <property type="entry name" value="PHAGE INTEGRASE-RELATED"/>
    <property type="match status" value="1"/>
</dbReference>
<comment type="caution">
    <text evidence="5">The sequence shown here is derived from an EMBL/GenBank/DDBJ whole genome shotgun (WGS) entry which is preliminary data.</text>
</comment>
<dbReference type="Gene3D" id="1.10.443.10">
    <property type="entry name" value="Intergrase catalytic core"/>
    <property type="match status" value="1"/>
</dbReference>
<dbReference type="EMBL" id="BSOS01000039">
    <property type="protein sequence ID" value="GLR66809.1"/>
    <property type="molecule type" value="Genomic_DNA"/>
</dbReference>
<dbReference type="Proteomes" id="UP001156641">
    <property type="component" value="Unassembled WGS sequence"/>
</dbReference>
<dbReference type="InterPro" id="IPR050090">
    <property type="entry name" value="Tyrosine_recombinase_XerCD"/>
</dbReference>
<evidence type="ECO:0000256" key="1">
    <source>
        <dbReference type="ARBA" id="ARBA00008857"/>
    </source>
</evidence>
<keyword evidence="6" id="KW-1185">Reference proteome</keyword>
<evidence type="ECO:0000313" key="5">
    <source>
        <dbReference type="EMBL" id="GLR66809.1"/>
    </source>
</evidence>
<dbReference type="SUPFAM" id="SSF56349">
    <property type="entry name" value="DNA breaking-rejoining enzymes"/>
    <property type="match status" value="1"/>
</dbReference>
<organism evidence="5 6">
    <name type="scientific">Acidocella aquatica</name>
    <dbReference type="NCBI Taxonomy" id="1922313"/>
    <lineage>
        <taxon>Bacteria</taxon>
        <taxon>Pseudomonadati</taxon>
        <taxon>Pseudomonadota</taxon>
        <taxon>Alphaproteobacteria</taxon>
        <taxon>Acetobacterales</taxon>
        <taxon>Acidocellaceae</taxon>
        <taxon>Acidocella</taxon>
    </lineage>
</organism>
<name>A0ABQ6A9K8_9PROT</name>
<evidence type="ECO:0000256" key="2">
    <source>
        <dbReference type="ARBA" id="ARBA00022908"/>
    </source>
</evidence>
<dbReference type="Gene3D" id="1.10.150.130">
    <property type="match status" value="1"/>
</dbReference>
<protein>
    <recommendedName>
        <fullName evidence="7">Integrase</fullName>
    </recommendedName>
</protein>
<gene>
    <name evidence="5" type="ORF">GCM10010909_14890</name>
</gene>
<proteinExistence type="inferred from homology"/>